<evidence type="ECO:0000259" key="1">
    <source>
        <dbReference type="SMART" id="SM00418"/>
    </source>
</evidence>
<dbReference type="Pfam" id="PF01022">
    <property type="entry name" value="HTH_5"/>
    <property type="match status" value="1"/>
</dbReference>
<accession>A0A5B2XFG3</accession>
<sequence>MASRTSSPLSNPDELDFQTVLAALSDPVRLGIVAALAEVDGVHCGGFALPVGKSAASRHFRILREAGVIRQWDDGVRRLNSLRRDELDHRFPGLLTLAIAEGAAVRVPFAPE</sequence>
<keyword evidence="3" id="KW-1185">Reference proteome</keyword>
<dbReference type="PRINTS" id="PR00778">
    <property type="entry name" value="HTHARSR"/>
</dbReference>
<dbReference type="AlphaFoldDB" id="A0A5B2XFG3"/>
<dbReference type="Gene3D" id="1.10.10.10">
    <property type="entry name" value="Winged helix-like DNA-binding domain superfamily/Winged helix DNA-binding domain"/>
    <property type="match status" value="1"/>
</dbReference>
<dbReference type="CDD" id="cd00090">
    <property type="entry name" value="HTH_ARSR"/>
    <property type="match status" value="1"/>
</dbReference>
<comment type="caution">
    <text evidence="2">The sequence shown here is derived from an EMBL/GenBank/DDBJ whole genome shotgun (WGS) entry which is preliminary data.</text>
</comment>
<proteinExistence type="predicted"/>
<dbReference type="InterPro" id="IPR036388">
    <property type="entry name" value="WH-like_DNA-bd_sf"/>
</dbReference>
<dbReference type="Proteomes" id="UP000323454">
    <property type="component" value="Unassembled WGS sequence"/>
</dbReference>
<reference evidence="2 3" key="1">
    <citation type="submission" date="2019-09" db="EMBL/GenBank/DDBJ databases">
        <title>Goodfellowia gen. nov., a new genus of the Pseudonocardineae related to Actinoalloteichus, containing Goodfellowia coeruleoviolacea gen. nov., comb. nov. gen. nov., comb. nov.</title>
        <authorList>
            <person name="Labeda D."/>
        </authorList>
    </citation>
    <scope>NUCLEOTIDE SEQUENCE [LARGE SCALE GENOMIC DNA]</scope>
    <source>
        <strain evidence="2 3">AN110305</strain>
    </source>
</reference>
<reference evidence="2 3" key="2">
    <citation type="submission" date="2019-09" db="EMBL/GenBank/DDBJ databases">
        <authorList>
            <person name="Jin C."/>
        </authorList>
    </citation>
    <scope>NUCLEOTIDE SEQUENCE [LARGE SCALE GENOMIC DNA]</scope>
    <source>
        <strain evidence="2 3">AN110305</strain>
    </source>
</reference>
<dbReference type="GO" id="GO:0003700">
    <property type="term" value="F:DNA-binding transcription factor activity"/>
    <property type="evidence" value="ECO:0007669"/>
    <property type="project" value="InterPro"/>
</dbReference>
<dbReference type="SUPFAM" id="SSF46785">
    <property type="entry name" value="Winged helix' DNA-binding domain"/>
    <property type="match status" value="1"/>
</dbReference>
<dbReference type="InterPro" id="IPR001845">
    <property type="entry name" value="HTH_ArsR_DNA-bd_dom"/>
</dbReference>
<dbReference type="EMBL" id="VUOB01000025">
    <property type="protein sequence ID" value="KAA2261795.1"/>
    <property type="molecule type" value="Genomic_DNA"/>
</dbReference>
<dbReference type="InterPro" id="IPR011991">
    <property type="entry name" value="ArsR-like_HTH"/>
</dbReference>
<dbReference type="RefSeq" id="WP_149850253.1">
    <property type="nucleotide sequence ID" value="NZ_VUOB01000025.1"/>
</dbReference>
<organism evidence="2 3">
    <name type="scientific">Solihabitans fulvus</name>
    <dbReference type="NCBI Taxonomy" id="1892852"/>
    <lineage>
        <taxon>Bacteria</taxon>
        <taxon>Bacillati</taxon>
        <taxon>Actinomycetota</taxon>
        <taxon>Actinomycetes</taxon>
        <taxon>Pseudonocardiales</taxon>
        <taxon>Pseudonocardiaceae</taxon>
        <taxon>Solihabitans</taxon>
    </lineage>
</organism>
<evidence type="ECO:0000313" key="3">
    <source>
        <dbReference type="Proteomes" id="UP000323454"/>
    </source>
</evidence>
<protein>
    <submittedName>
        <fullName evidence="2">Helix-turn-helix transcriptional regulator</fullName>
    </submittedName>
</protein>
<dbReference type="InterPro" id="IPR036390">
    <property type="entry name" value="WH_DNA-bd_sf"/>
</dbReference>
<dbReference type="SMART" id="SM00418">
    <property type="entry name" value="HTH_ARSR"/>
    <property type="match status" value="1"/>
</dbReference>
<feature type="domain" description="HTH arsR-type" evidence="1">
    <location>
        <begin position="19"/>
        <end position="96"/>
    </location>
</feature>
<gene>
    <name evidence="2" type="ORF">F0L68_15410</name>
</gene>
<dbReference type="OrthoDB" id="4471357at2"/>
<evidence type="ECO:0000313" key="2">
    <source>
        <dbReference type="EMBL" id="KAA2261795.1"/>
    </source>
</evidence>
<name>A0A5B2XFG3_9PSEU</name>